<sequence>MVNLCLKQFHVLFYEFYGFAAHSRLAFDAQRACELVNKSGYCKNVEPLL</sequence>
<protein>
    <submittedName>
        <fullName evidence="1">Uncharacterized protein</fullName>
    </submittedName>
</protein>
<dbReference type="AlphaFoldDB" id="A0A0E9P7G4"/>
<reference evidence="1" key="2">
    <citation type="journal article" date="2015" name="Fish Shellfish Immunol.">
        <title>Early steps in the European eel (Anguilla anguilla)-Vibrio vulnificus interaction in the gills: Role of the RtxA13 toxin.</title>
        <authorList>
            <person name="Callol A."/>
            <person name="Pajuelo D."/>
            <person name="Ebbesson L."/>
            <person name="Teles M."/>
            <person name="MacKenzie S."/>
            <person name="Amaro C."/>
        </authorList>
    </citation>
    <scope>NUCLEOTIDE SEQUENCE</scope>
</reference>
<organism evidence="1">
    <name type="scientific">Anguilla anguilla</name>
    <name type="common">European freshwater eel</name>
    <name type="synonym">Muraena anguilla</name>
    <dbReference type="NCBI Taxonomy" id="7936"/>
    <lineage>
        <taxon>Eukaryota</taxon>
        <taxon>Metazoa</taxon>
        <taxon>Chordata</taxon>
        <taxon>Craniata</taxon>
        <taxon>Vertebrata</taxon>
        <taxon>Euteleostomi</taxon>
        <taxon>Actinopterygii</taxon>
        <taxon>Neopterygii</taxon>
        <taxon>Teleostei</taxon>
        <taxon>Anguilliformes</taxon>
        <taxon>Anguillidae</taxon>
        <taxon>Anguilla</taxon>
    </lineage>
</organism>
<reference evidence="1" key="1">
    <citation type="submission" date="2014-11" db="EMBL/GenBank/DDBJ databases">
        <authorList>
            <person name="Amaro Gonzalez C."/>
        </authorList>
    </citation>
    <scope>NUCLEOTIDE SEQUENCE</scope>
</reference>
<evidence type="ECO:0000313" key="1">
    <source>
        <dbReference type="EMBL" id="JAH00596.1"/>
    </source>
</evidence>
<name>A0A0E9P7G4_ANGAN</name>
<dbReference type="EMBL" id="GBXM01107981">
    <property type="protein sequence ID" value="JAH00596.1"/>
    <property type="molecule type" value="Transcribed_RNA"/>
</dbReference>
<proteinExistence type="predicted"/>
<accession>A0A0E9P7G4</accession>